<organism evidence="2 3">
    <name type="scientific">Mustela putorius furo</name>
    <name type="common">European domestic ferret</name>
    <name type="synonym">Mustela furo</name>
    <dbReference type="NCBI Taxonomy" id="9669"/>
    <lineage>
        <taxon>Eukaryota</taxon>
        <taxon>Metazoa</taxon>
        <taxon>Chordata</taxon>
        <taxon>Craniata</taxon>
        <taxon>Vertebrata</taxon>
        <taxon>Euteleostomi</taxon>
        <taxon>Mammalia</taxon>
        <taxon>Eutheria</taxon>
        <taxon>Laurasiatheria</taxon>
        <taxon>Carnivora</taxon>
        <taxon>Caniformia</taxon>
        <taxon>Musteloidea</taxon>
        <taxon>Mustelidae</taxon>
        <taxon>Mustelinae</taxon>
        <taxon>Mustela</taxon>
    </lineage>
</organism>
<sequence>MEGCRQRGCGPRNASACGVPAGNTCQTELGEDVGGGAMLVKEDGDGEQEEAGEGLRSDRVSRPHTSTLGHRRDRRRKAAASGAPGTPSGPQASSRVTPEGSERPSATATAPATDSQEKACLPFTGRRGLGLKVAPSGGWGPGRPARGNCYFQLFPRSRTLAFHKTDDVAVLKDGPQPLADGLKLGWERPVYCCSRGAHPVDAESPNPERISASGVTGRTRRHKIPDYFKGGSAPPAPPAASAVAEAGGAGAARRLVAEPAPCGRTTPSFPALNKALRIPQVRSLGTGGSAARRPESPRCWQLRLRSGASEGDRLSFNLPQAVRGSQFLRVQGFLVASWLALGGGESRLPDTARPQPLARIPAAGVCGPRPAAGLCGPRPAAGVCRPRPAAGVCRAPPSGRCLRAPPSGRCLRAPPSGRCLRAPPSGRCLRAPPSGRCLPGPAQRQVSAGPAQRQVSAGPAQRQVSADPAQRRSAPPSGRCLRAPPSGRCLRAPPSGRCLPHPTPHPPTACLQALPHSTSVFKSSYDRGALLGVIFLS</sequence>
<dbReference type="Proteomes" id="UP000000715">
    <property type="component" value="Unplaced"/>
</dbReference>
<name>A0A8U0V5X3_MUSPF</name>
<accession>A0A8U0V5X3</accession>
<feature type="compositionally biased region" description="Basic residues" evidence="1">
    <location>
        <begin position="69"/>
        <end position="78"/>
    </location>
</feature>
<keyword evidence="2" id="KW-1185">Reference proteome</keyword>
<dbReference type="GeneID" id="123393418"/>
<protein>
    <submittedName>
        <fullName evidence="3">Uncharacterized protein</fullName>
    </submittedName>
</protein>
<evidence type="ECO:0000313" key="2">
    <source>
        <dbReference type="Proteomes" id="UP000000715"/>
    </source>
</evidence>
<feature type="region of interest" description="Disordered" evidence="1">
    <location>
        <begin position="439"/>
        <end position="487"/>
    </location>
</feature>
<gene>
    <name evidence="3" type="primary">LOC123393418</name>
</gene>
<reference evidence="3" key="1">
    <citation type="submission" date="2025-08" db="UniProtKB">
        <authorList>
            <consortium name="RefSeq"/>
        </authorList>
    </citation>
    <scope>IDENTIFICATION</scope>
    <source>
        <tissue evidence="3">Brain</tissue>
    </source>
</reference>
<dbReference type="AlphaFoldDB" id="A0A8U0V5X3"/>
<dbReference type="RefSeq" id="XP_044941224.1">
    <property type="nucleotide sequence ID" value="XM_045085289.1"/>
</dbReference>
<feature type="region of interest" description="Disordered" evidence="1">
    <location>
        <begin position="1"/>
        <end position="118"/>
    </location>
</feature>
<evidence type="ECO:0000256" key="1">
    <source>
        <dbReference type="SAM" id="MobiDB-lite"/>
    </source>
</evidence>
<feature type="compositionally biased region" description="Low complexity" evidence="1">
    <location>
        <begin position="79"/>
        <end position="94"/>
    </location>
</feature>
<proteinExistence type="predicted"/>
<evidence type="ECO:0000313" key="3">
    <source>
        <dbReference type="RefSeq" id="XP_044941224.1"/>
    </source>
</evidence>